<dbReference type="Pfam" id="PF26019">
    <property type="entry name" value="HTH_TIMELESS"/>
    <property type="match status" value="1"/>
</dbReference>
<dbReference type="GO" id="GO:0006281">
    <property type="term" value="P:DNA repair"/>
    <property type="evidence" value="ECO:0007669"/>
    <property type="project" value="TreeGrafter"/>
</dbReference>
<accession>A0A4C1U0B1</accession>
<organism evidence="8 9">
    <name type="scientific">Eumeta variegata</name>
    <name type="common">Bagworm moth</name>
    <name type="synonym">Eumeta japonica</name>
    <dbReference type="NCBI Taxonomy" id="151549"/>
    <lineage>
        <taxon>Eukaryota</taxon>
        <taxon>Metazoa</taxon>
        <taxon>Ecdysozoa</taxon>
        <taxon>Arthropoda</taxon>
        <taxon>Hexapoda</taxon>
        <taxon>Insecta</taxon>
        <taxon>Pterygota</taxon>
        <taxon>Neoptera</taxon>
        <taxon>Endopterygota</taxon>
        <taxon>Lepidoptera</taxon>
        <taxon>Glossata</taxon>
        <taxon>Ditrysia</taxon>
        <taxon>Tineoidea</taxon>
        <taxon>Psychidae</taxon>
        <taxon>Oiketicinae</taxon>
        <taxon>Eumeta</taxon>
    </lineage>
</organism>
<feature type="region of interest" description="Disordered" evidence="5">
    <location>
        <begin position="425"/>
        <end position="452"/>
    </location>
</feature>
<dbReference type="EMBL" id="BGZK01000110">
    <property type="protein sequence ID" value="GBP19670.1"/>
    <property type="molecule type" value="Genomic_DNA"/>
</dbReference>
<feature type="compositionally biased region" description="Basic residues" evidence="5">
    <location>
        <begin position="949"/>
        <end position="962"/>
    </location>
</feature>
<feature type="region of interest" description="Disordered" evidence="5">
    <location>
        <begin position="948"/>
        <end position="969"/>
    </location>
</feature>
<gene>
    <name evidence="8" type="primary">Timeless</name>
    <name evidence="8" type="ORF">EVAR_75642_1</name>
</gene>
<dbReference type="GO" id="GO:0048511">
    <property type="term" value="P:rhythmic process"/>
    <property type="evidence" value="ECO:0007669"/>
    <property type="project" value="UniProtKB-KW"/>
</dbReference>
<evidence type="ECO:0000259" key="7">
    <source>
        <dbReference type="Pfam" id="PF05029"/>
    </source>
</evidence>
<evidence type="ECO:0000313" key="8">
    <source>
        <dbReference type="EMBL" id="GBP19670.1"/>
    </source>
</evidence>
<dbReference type="OrthoDB" id="310853at2759"/>
<dbReference type="PANTHER" id="PTHR22940:SF4">
    <property type="entry name" value="PROTEIN TIMELESS HOMOLOG"/>
    <property type="match status" value="1"/>
</dbReference>
<comment type="subcellular location">
    <subcellularLocation>
        <location evidence="1">Nucleus</location>
    </subcellularLocation>
</comment>
<dbReference type="GO" id="GO:0000076">
    <property type="term" value="P:DNA replication checkpoint signaling"/>
    <property type="evidence" value="ECO:0007669"/>
    <property type="project" value="TreeGrafter"/>
</dbReference>
<proteinExistence type="inferred from homology"/>
<dbReference type="Pfam" id="PF05029">
    <property type="entry name" value="TIMELESS_C"/>
    <property type="match status" value="1"/>
</dbReference>
<keyword evidence="3" id="KW-0539">Nucleus</keyword>
<dbReference type="GO" id="GO:0043111">
    <property type="term" value="P:replication fork arrest"/>
    <property type="evidence" value="ECO:0007669"/>
    <property type="project" value="TreeGrafter"/>
</dbReference>
<evidence type="ECO:0000256" key="5">
    <source>
        <dbReference type="SAM" id="MobiDB-lite"/>
    </source>
</evidence>
<feature type="region of interest" description="Disordered" evidence="5">
    <location>
        <begin position="899"/>
        <end position="932"/>
    </location>
</feature>
<feature type="region of interest" description="Disordered" evidence="5">
    <location>
        <begin position="719"/>
        <end position="744"/>
    </location>
</feature>
<dbReference type="InterPro" id="IPR044998">
    <property type="entry name" value="Timeless"/>
</dbReference>
<feature type="compositionally biased region" description="Basic and acidic residues" evidence="5">
    <location>
        <begin position="901"/>
        <end position="912"/>
    </location>
</feature>
<evidence type="ECO:0000256" key="3">
    <source>
        <dbReference type="ARBA" id="ARBA00023242"/>
    </source>
</evidence>
<feature type="compositionally biased region" description="Acidic residues" evidence="5">
    <location>
        <begin position="432"/>
        <end position="449"/>
    </location>
</feature>
<protein>
    <submittedName>
        <fullName evidence="8">Protein timeless homolog</fullName>
    </submittedName>
</protein>
<dbReference type="Pfam" id="PF04821">
    <property type="entry name" value="TIMELESS"/>
    <property type="match status" value="1"/>
</dbReference>
<dbReference type="InterPro" id="IPR006906">
    <property type="entry name" value="Timeless_N"/>
</dbReference>
<dbReference type="Proteomes" id="UP000299102">
    <property type="component" value="Unassembled WGS sequence"/>
</dbReference>
<dbReference type="AlphaFoldDB" id="A0A4C1U0B1"/>
<dbReference type="GO" id="GO:0003677">
    <property type="term" value="F:DNA binding"/>
    <property type="evidence" value="ECO:0007669"/>
    <property type="project" value="TreeGrafter"/>
</dbReference>
<evidence type="ECO:0000256" key="4">
    <source>
        <dbReference type="ARBA" id="ARBA00023306"/>
    </source>
</evidence>
<dbReference type="PANTHER" id="PTHR22940">
    <property type="entry name" value="TIMEOUT/TIMELESS-2"/>
    <property type="match status" value="1"/>
</dbReference>
<feature type="compositionally biased region" description="Basic and acidic residues" evidence="5">
    <location>
        <begin position="1017"/>
        <end position="1027"/>
    </location>
</feature>
<evidence type="ECO:0000256" key="2">
    <source>
        <dbReference type="ARBA" id="ARBA00008174"/>
    </source>
</evidence>
<feature type="domain" description="Timeless N-terminal" evidence="6">
    <location>
        <begin position="6"/>
        <end position="146"/>
    </location>
</feature>
<sequence>MRKGVDWNERDEDTGLIIERILILILNVLHVPADLDKECKPENDASVHDQVLWALNSSGILDIIFYMSSENEKQYFMHILEIISHLLREQNPTSLSDSELHRSIDEKLRDEQELLKIRNKEMKQKSEKVKQYSFARHSRFGGTYVIQNMKSISENEMVCLKPLNNVADLDFGGKKDKFIKSKNRRPTETGTMERRSPFAVRAKAQQNDESYYLGAVKFFMEFNRGHDFNIGLVSETMSVSMFHYVQQQMEKYYDMIKVEKKKFATWVRRLHLALRTYKELLNTLLAMDKSPDLSVKESAKYYEIIFVEHQTKVNKSQPVQNVERPAWEEVRPQLAMVLNSQIDEHPPPFDAASDIPIDEQKEYCIKNIQKLMATFKLEESVGMFRAAREVWPEGGIFGEDGIPAEDELIMLETIYTTDLGVQIENVNSTNNETDEVSEDESDEEEEEEEKTSAVIETDFDFKDFVSRFCVPRIVSACVFLLESYDRNSTELNHCVAKILHRIAWDCKRPSMLFQASLFLIFQKILHNPSPEYKELEKLAIFIFRKFTEIASANPKTFIELLFWKNVKDSNQIELGYDIYNDAKPGKGIWSEEQEEELRNLYMENQQNPATDKDVIDWIMENLIDQTRTRRSVIKKLKDLGLIFRAPTKKSNTREKVPLEFSEEEDEKLKELWEQFSETIDPMNAVIARMPRKRPKKSFVERLLQLGIIKDKKECRKKKLKKSGQKIDTEEKSSDSESSSDTDSDIDCDINSTALKIKISRQKTVDSSKGTAINKSKYQKDNLTASQIGKLLIEAVQKDLSEALKWIAENLEEVALDQQAEGFEPEAEGIPLVPISSNCAEAMENEIFQKIIKGIGIHPPDNEQESYWRIPASLHFETLRKKREIILKALEGTLVVDDNPNNEEKLDNNKDIPTEGIQNVGVTNDGASSEDDNSLFENLRKIRETSAQAYKKKSLTNKNRKRSRSTDSEENIDCFKKLQRTNIDNNLSDDEDILSFAKKTILNGRDLPDTEDILSGLPKDDDSGREDSDNQDVISSNTKKKRRVIIDDDSD</sequence>
<feature type="region of interest" description="Disordered" evidence="5">
    <location>
        <begin position="1004"/>
        <end position="1050"/>
    </location>
</feature>
<comment type="similarity">
    <text evidence="2">Belongs to the timeless family.</text>
</comment>
<evidence type="ECO:0000256" key="1">
    <source>
        <dbReference type="ARBA" id="ARBA00004123"/>
    </source>
</evidence>
<dbReference type="GO" id="GO:0031298">
    <property type="term" value="C:replication fork protection complex"/>
    <property type="evidence" value="ECO:0007669"/>
    <property type="project" value="TreeGrafter"/>
</dbReference>
<evidence type="ECO:0000259" key="6">
    <source>
        <dbReference type="Pfam" id="PF04821"/>
    </source>
</evidence>
<feature type="compositionally biased region" description="Basic and acidic residues" evidence="5">
    <location>
        <begin position="724"/>
        <end position="734"/>
    </location>
</feature>
<reference evidence="8 9" key="1">
    <citation type="journal article" date="2019" name="Commun. Biol.">
        <title>The bagworm genome reveals a unique fibroin gene that provides high tensile strength.</title>
        <authorList>
            <person name="Kono N."/>
            <person name="Nakamura H."/>
            <person name="Ohtoshi R."/>
            <person name="Tomita M."/>
            <person name="Numata K."/>
            <person name="Arakawa K."/>
        </authorList>
    </citation>
    <scope>NUCLEOTIDE SEQUENCE [LARGE SCALE GENOMIC DNA]</scope>
</reference>
<comment type="caution">
    <text evidence="8">The sequence shown here is derived from an EMBL/GenBank/DDBJ whole genome shotgun (WGS) entry which is preliminary data.</text>
</comment>
<name>A0A4C1U0B1_EUMVA</name>
<keyword evidence="4" id="KW-0131">Cell cycle</keyword>
<keyword evidence="9" id="KW-1185">Reference proteome</keyword>
<feature type="domain" description="Timeless C-terminal" evidence="7">
    <location>
        <begin position="792"/>
        <end position="879"/>
    </location>
</feature>
<dbReference type="STRING" id="151549.A0A4C1U0B1"/>
<dbReference type="GO" id="GO:0009649">
    <property type="term" value="P:entrainment of circadian clock"/>
    <property type="evidence" value="ECO:0007669"/>
    <property type="project" value="TreeGrafter"/>
</dbReference>
<feature type="compositionally biased region" description="Polar residues" evidence="5">
    <location>
        <begin position="915"/>
        <end position="926"/>
    </location>
</feature>
<dbReference type="InterPro" id="IPR007725">
    <property type="entry name" value="TIMELESS_C"/>
</dbReference>
<evidence type="ECO:0000313" key="9">
    <source>
        <dbReference type="Proteomes" id="UP000299102"/>
    </source>
</evidence>